<protein>
    <submittedName>
        <fullName evidence="2">Vanadium-dependent haloperoxidase</fullName>
    </submittedName>
</protein>
<dbReference type="InterPro" id="IPR016119">
    <property type="entry name" value="Br/Cl_peroxidase_C"/>
</dbReference>
<dbReference type="AlphaFoldDB" id="A0A7X1B886"/>
<dbReference type="SUPFAM" id="SSF48317">
    <property type="entry name" value="Acid phosphatase/Vanadium-dependent haloperoxidase"/>
    <property type="match status" value="1"/>
</dbReference>
<dbReference type="InterPro" id="IPR052559">
    <property type="entry name" value="V-haloperoxidase"/>
</dbReference>
<comment type="caution">
    <text evidence="2">The sequence shown here is derived from an EMBL/GenBank/DDBJ whole genome shotgun (WGS) entry which is preliminary data.</text>
</comment>
<keyword evidence="3" id="KW-1185">Reference proteome</keyword>
<dbReference type="Gene3D" id="1.10.606.10">
    <property type="entry name" value="Vanadium-containing Chloroperoxidase, domain 2"/>
    <property type="match status" value="1"/>
</dbReference>
<evidence type="ECO:0000313" key="2">
    <source>
        <dbReference type="EMBL" id="MBC2607481.1"/>
    </source>
</evidence>
<dbReference type="GO" id="GO:0004601">
    <property type="term" value="F:peroxidase activity"/>
    <property type="evidence" value="ECO:0007669"/>
    <property type="project" value="UniProtKB-KW"/>
</dbReference>
<dbReference type="PANTHER" id="PTHR34599:SF1">
    <property type="entry name" value="PHOSPHATIDIC ACID PHOSPHATASE TYPE 2_HALOPEROXIDASE DOMAIN-CONTAINING PROTEIN"/>
    <property type="match status" value="1"/>
</dbReference>
<dbReference type="EMBL" id="JACHVC010000013">
    <property type="protein sequence ID" value="MBC2607481.1"/>
    <property type="molecule type" value="Genomic_DNA"/>
</dbReference>
<evidence type="ECO:0000256" key="1">
    <source>
        <dbReference type="SAM" id="MobiDB-lite"/>
    </source>
</evidence>
<name>A0A7X1B886_9BACT</name>
<gene>
    <name evidence="2" type="ORF">H5P27_15620</name>
</gene>
<organism evidence="2 3">
    <name type="scientific">Pelagicoccus albus</name>
    <dbReference type="NCBI Taxonomy" id="415222"/>
    <lineage>
        <taxon>Bacteria</taxon>
        <taxon>Pseudomonadati</taxon>
        <taxon>Verrucomicrobiota</taxon>
        <taxon>Opitutia</taxon>
        <taxon>Puniceicoccales</taxon>
        <taxon>Pelagicoccaceae</taxon>
        <taxon>Pelagicoccus</taxon>
    </lineage>
</organism>
<reference evidence="2 3" key="1">
    <citation type="submission" date="2020-07" db="EMBL/GenBank/DDBJ databases">
        <authorList>
            <person name="Feng X."/>
        </authorList>
    </citation>
    <scope>NUCLEOTIDE SEQUENCE [LARGE SCALE GENOMIC DNA]</scope>
    <source>
        <strain evidence="2 3">JCM23202</strain>
    </source>
</reference>
<evidence type="ECO:0000313" key="3">
    <source>
        <dbReference type="Proteomes" id="UP000526501"/>
    </source>
</evidence>
<dbReference type="CDD" id="cd03398">
    <property type="entry name" value="PAP2_haloperoxidase"/>
    <property type="match status" value="1"/>
</dbReference>
<keyword evidence="2" id="KW-0575">Peroxidase</keyword>
<dbReference type="PANTHER" id="PTHR34599">
    <property type="entry name" value="PEROXIDASE-RELATED"/>
    <property type="match status" value="1"/>
</dbReference>
<keyword evidence="2" id="KW-0560">Oxidoreductase</keyword>
<feature type="region of interest" description="Disordered" evidence="1">
    <location>
        <begin position="1"/>
        <end position="32"/>
    </location>
</feature>
<accession>A0A7X1B886</accession>
<dbReference type="RefSeq" id="WP_185661368.1">
    <property type="nucleotide sequence ID" value="NZ_CAWPOO010000013.1"/>
</dbReference>
<dbReference type="Proteomes" id="UP000526501">
    <property type="component" value="Unassembled WGS sequence"/>
</dbReference>
<sequence length="627" mass="68530">MKSRAQRSNETRVAATDLAASRPLPTHTSNGEEVTCRIDGKPSHSANFTKGLPHNYETGLALNTIDYELFVKGIDSGDPEDFAKTPLGPAARGKLEKKPICPTRTLIGCETTADDLKNIWKSDLGKNGPEVIDPPLCEGDELNPADPTKGIFKYEATKVRAWESAGAGHLFDLEGPDAQSVTMPPAPRLESPELTIEMAEVYLQALLRDTHLSNLNNIPGGDSTQAIPSCNDSHVTVEVADEILLALGSKRTGIGLFRGLTKGDLEGPYLSQFLLAGNKGINGKPNGRDRFPGTGEISYGALKVSQKVKTAKPCIDYLTTWESWFDVQNGADFRGYETYISDPDYRFITTPRDLATYVHYDALYQAYLNACLILIGNEVPFDPGIPYQRDDRYDKQQGFAHFGSPHILSLVCEVATRALKAVRFQKFNIHRRLRPEALAGRIHAQMTGKINLPEIAVLVDRLQETDLLDRVKAHNAARNPVGPHQGDSSVGDESYLLPMAYPEGSPMHPSYGAGHATVAGACVTVLKAFFDHGHSLGTTAYEADSTGEKLTALNLAVPLTVEGELNKLAANISIGRDWAGVHYYSDYKESLLMGEKIAIGILEEQKLCFPEQFHLDVPLFEGGTLRI</sequence>
<dbReference type="InterPro" id="IPR036938">
    <property type="entry name" value="PAP2/HPO_sf"/>
</dbReference>
<proteinExistence type="predicted"/>